<dbReference type="Proteomes" id="UP000298284">
    <property type="component" value="Unassembled WGS sequence"/>
</dbReference>
<accession>A0A4Z0MGQ7</accession>
<dbReference type="RefSeq" id="WP_135531961.1">
    <property type="nucleotide sequence ID" value="NZ_SRKZ01000005.1"/>
</dbReference>
<dbReference type="PANTHER" id="PTHR33452">
    <property type="entry name" value="OXIDOREDUCTASE CATD-RELATED"/>
    <property type="match status" value="1"/>
</dbReference>
<reference evidence="8 9" key="1">
    <citation type="submission" date="2019-04" db="EMBL/GenBank/DDBJ databases">
        <authorList>
            <person name="Feng G."/>
            <person name="Zhang J."/>
            <person name="Zhu H."/>
        </authorList>
    </citation>
    <scope>NUCLEOTIDE SEQUENCE [LARGE SCALE GENOMIC DNA]</scope>
    <source>
        <strain evidence="8 9">JCM 19491</strain>
    </source>
</reference>
<name>A0A4Z0MGQ7_9BACT</name>
<comment type="subcellular location">
    <subcellularLocation>
        <location evidence="1">Cell membrane</location>
        <topology evidence="1">Multi-pass membrane protein</topology>
    </subcellularLocation>
</comment>
<feature type="transmembrane region" description="Helical" evidence="7">
    <location>
        <begin position="101"/>
        <end position="122"/>
    </location>
</feature>
<dbReference type="PANTHER" id="PTHR33452:SF4">
    <property type="entry name" value="BLL4328 PROTEIN"/>
    <property type="match status" value="1"/>
</dbReference>
<protein>
    <submittedName>
        <fullName evidence="8">DoxX family protein</fullName>
    </submittedName>
</protein>
<dbReference type="Pfam" id="PF07681">
    <property type="entry name" value="DoxX"/>
    <property type="match status" value="1"/>
</dbReference>
<evidence type="ECO:0000256" key="2">
    <source>
        <dbReference type="ARBA" id="ARBA00006679"/>
    </source>
</evidence>
<organism evidence="8 9">
    <name type="scientific">Hymenobacter wooponensis</name>
    <dbReference type="NCBI Taxonomy" id="1525360"/>
    <lineage>
        <taxon>Bacteria</taxon>
        <taxon>Pseudomonadati</taxon>
        <taxon>Bacteroidota</taxon>
        <taxon>Cytophagia</taxon>
        <taxon>Cytophagales</taxon>
        <taxon>Hymenobacteraceae</taxon>
        <taxon>Hymenobacter</taxon>
    </lineage>
</organism>
<proteinExistence type="inferred from homology"/>
<dbReference type="GO" id="GO:0005886">
    <property type="term" value="C:plasma membrane"/>
    <property type="evidence" value="ECO:0007669"/>
    <property type="project" value="UniProtKB-SubCell"/>
</dbReference>
<keyword evidence="9" id="KW-1185">Reference proteome</keyword>
<keyword evidence="6 7" id="KW-0472">Membrane</keyword>
<evidence type="ECO:0000256" key="4">
    <source>
        <dbReference type="ARBA" id="ARBA00022692"/>
    </source>
</evidence>
<feature type="transmembrane region" description="Helical" evidence="7">
    <location>
        <begin position="44"/>
        <end position="64"/>
    </location>
</feature>
<evidence type="ECO:0000256" key="1">
    <source>
        <dbReference type="ARBA" id="ARBA00004651"/>
    </source>
</evidence>
<dbReference type="EMBL" id="SRKZ01000005">
    <property type="protein sequence ID" value="TGD78972.1"/>
    <property type="molecule type" value="Genomic_DNA"/>
</dbReference>
<evidence type="ECO:0000256" key="5">
    <source>
        <dbReference type="ARBA" id="ARBA00022989"/>
    </source>
</evidence>
<comment type="caution">
    <text evidence="8">The sequence shown here is derived from an EMBL/GenBank/DDBJ whole genome shotgun (WGS) entry which is preliminary data.</text>
</comment>
<comment type="similarity">
    <text evidence="2">Belongs to the DoxX family.</text>
</comment>
<evidence type="ECO:0000256" key="3">
    <source>
        <dbReference type="ARBA" id="ARBA00022475"/>
    </source>
</evidence>
<evidence type="ECO:0000256" key="7">
    <source>
        <dbReference type="SAM" id="Phobius"/>
    </source>
</evidence>
<gene>
    <name evidence="8" type="ORF">EU557_18545</name>
</gene>
<evidence type="ECO:0000313" key="8">
    <source>
        <dbReference type="EMBL" id="TGD78972.1"/>
    </source>
</evidence>
<dbReference type="OrthoDB" id="346004at2"/>
<keyword evidence="3" id="KW-1003">Cell membrane</keyword>
<feature type="transmembrane region" description="Helical" evidence="7">
    <location>
        <begin position="71"/>
        <end position="89"/>
    </location>
</feature>
<feature type="transmembrane region" description="Helical" evidence="7">
    <location>
        <begin position="7"/>
        <end position="24"/>
    </location>
</feature>
<keyword evidence="4 7" id="KW-0812">Transmembrane</keyword>
<evidence type="ECO:0000256" key="6">
    <source>
        <dbReference type="ARBA" id="ARBA00023136"/>
    </source>
</evidence>
<sequence length="136" mass="14259">MDRGNTYASYAYALLRIVVGLLFAMHGSQKLLGFPGGDGNTVEIASLMGVAGIIELVGGLLILVGFLTRPAAFIASGTMAVAYFMAHAPQHALPIVNKGELAVVFCFVFLYIAAQGAGVWSVDNSLRRRSPATVGV</sequence>
<keyword evidence="5 7" id="KW-1133">Transmembrane helix</keyword>
<evidence type="ECO:0000313" key="9">
    <source>
        <dbReference type="Proteomes" id="UP000298284"/>
    </source>
</evidence>
<dbReference type="InterPro" id="IPR032808">
    <property type="entry name" value="DoxX"/>
</dbReference>
<dbReference type="InterPro" id="IPR051907">
    <property type="entry name" value="DoxX-like_oxidoreductase"/>
</dbReference>
<dbReference type="AlphaFoldDB" id="A0A4Z0MGQ7"/>